<dbReference type="Gene3D" id="1.20.120.80">
    <property type="entry name" value="Cytochrome c oxidase, subunit III, four-helix bundle"/>
    <property type="match status" value="2"/>
</dbReference>
<feature type="transmembrane region" description="Helical" evidence="6">
    <location>
        <begin position="90"/>
        <end position="109"/>
    </location>
</feature>
<evidence type="ECO:0000259" key="7">
    <source>
        <dbReference type="PROSITE" id="PS50253"/>
    </source>
</evidence>
<dbReference type="PANTHER" id="PTHR11403">
    <property type="entry name" value="CYTOCHROME C OXIDASE SUBUNIT III"/>
    <property type="match status" value="1"/>
</dbReference>
<dbReference type="SUPFAM" id="SSF81452">
    <property type="entry name" value="Cytochrome c oxidase subunit III-like"/>
    <property type="match status" value="2"/>
</dbReference>
<keyword evidence="3 6" id="KW-0812">Transmembrane</keyword>
<comment type="subcellular location">
    <subcellularLocation>
        <location evidence="1">Membrane</location>
        <topology evidence="1">Multi-pass membrane protein</topology>
    </subcellularLocation>
</comment>
<keyword evidence="4 6" id="KW-1133">Transmembrane helix</keyword>
<comment type="caution">
    <text evidence="8">The sequence shown here is derived from an EMBL/GenBank/DDBJ whole genome shotgun (WGS) entry which is preliminary data.</text>
</comment>
<evidence type="ECO:0000256" key="6">
    <source>
        <dbReference type="SAM" id="Phobius"/>
    </source>
</evidence>
<dbReference type="Proteomes" id="UP001501126">
    <property type="component" value="Unassembled WGS sequence"/>
</dbReference>
<dbReference type="InterPro" id="IPR000298">
    <property type="entry name" value="Cyt_c_oxidase-like_su3"/>
</dbReference>
<organism evidence="8 9">
    <name type="scientific">Wandonia haliotis</name>
    <dbReference type="NCBI Taxonomy" id="574963"/>
    <lineage>
        <taxon>Bacteria</taxon>
        <taxon>Pseudomonadati</taxon>
        <taxon>Bacteroidota</taxon>
        <taxon>Flavobacteriia</taxon>
        <taxon>Flavobacteriales</taxon>
        <taxon>Crocinitomicaceae</taxon>
        <taxon>Wandonia</taxon>
    </lineage>
</organism>
<dbReference type="InterPro" id="IPR024791">
    <property type="entry name" value="Cyt_c/ubiquinol_Oxase_su3"/>
</dbReference>
<dbReference type="PANTHER" id="PTHR11403:SF10">
    <property type="entry name" value="CYTOCHROME C OXIDASE"/>
    <property type="match status" value="1"/>
</dbReference>
<feature type="transmembrane region" description="Helical" evidence="6">
    <location>
        <begin position="21"/>
        <end position="42"/>
    </location>
</feature>
<gene>
    <name evidence="8" type="ORF">GCM10009118_32020</name>
</gene>
<protein>
    <recommendedName>
        <fullName evidence="7">Heme-copper oxidase subunit III family profile domain-containing protein</fullName>
    </recommendedName>
</protein>
<evidence type="ECO:0000256" key="4">
    <source>
        <dbReference type="ARBA" id="ARBA00022989"/>
    </source>
</evidence>
<feature type="domain" description="Heme-copper oxidase subunit III family profile" evidence="7">
    <location>
        <begin position="286"/>
        <end position="351"/>
    </location>
</feature>
<dbReference type="EMBL" id="BAAAFH010000022">
    <property type="protein sequence ID" value="GAA0876792.1"/>
    <property type="molecule type" value="Genomic_DNA"/>
</dbReference>
<sequence length="351" mass="39896">MKKDMNAELEPEVREKMTKNLVYVGMIGIVMVFAGLTSAYIVSMGDSFWIKFPLPPAFWVSTVVILAGSLTFYLAIRAMKQGKEKLSKSLVLITTLSGVIFSVSQIVGYQQMFSKGAHVVSNIMVSNGRYGDYYEIKMDGALLVVDGNDYKKKGEVLNGIEMSELKKFAANFTQSDSAAVLSIPEYGKKFNLLYRAEPLAIVNGKLIRSNGEELSRIDWIRLNEMMTHVADGRGDFFLKGKIGEDFSLYYHGREIEYQNRELYDQGKRISAPLEIKLIDSRDNATSYLFIISALHLAHVLIMLLYMILFTRRTFRGEFNAENTLGMRATAIFWHFLGALWLYLLLFLLFIH</sequence>
<evidence type="ECO:0000256" key="3">
    <source>
        <dbReference type="ARBA" id="ARBA00022692"/>
    </source>
</evidence>
<proteinExistence type="inferred from homology"/>
<comment type="similarity">
    <text evidence="2">Belongs to the cytochrome c oxidase subunit 3 family.</text>
</comment>
<feature type="transmembrane region" description="Helical" evidence="6">
    <location>
        <begin position="287"/>
        <end position="309"/>
    </location>
</feature>
<feature type="transmembrane region" description="Helical" evidence="6">
    <location>
        <begin position="57"/>
        <end position="78"/>
    </location>
</feature>
<evidence type="ECO:0000256" key="5">
    <source>
        <dbReference type="ARBA" id="ARBA00023136"/>
    </source>
</evidence>
<name>A0ABP3Y7N6_9FLAO</name>
<accession>A0ABP3Y7N6</accession>
<keyword evidence="9" id="KW-1185">Reference proteome</keyword>
<dbReference type="InterPro" id="IPR035973">
    <property type="entry name" value="Cyt_c_oxidase_su3-like_sf"/>
</dbReference>
<feature type="transmembrane region" description="Helical" evidence="6">
    <location>
        <begin position="330"/>
        <end position="350"/>
    </location>
</feature>
<keyword evidence="5 6" id="KW-0472">Membrane</keyword>
<dbReference type="PROSITE" id="PS50253">
    <property type="entry name" value="COX3"/>
    <property type="match status" value="1"/>
</dbReference>
<evidence type="ECO:0000256" key="1">
    <source>
        <dbReference type="ARBA" id="ARBA00004141"/>
    </source>
</evidence>
<dbReference type="InterPro" id="IPR013833">
    <property type="entry name" value="Cyt_c_oxidase_su3_a-hlx"/>
</dbReference>
<evidence type="ECO:0000256" key="2">
    <source>
        <dbReference type="ARBA" id="ARBA00010581"/>
    </source>
</evidence>
<evidence type="ECO:0000313" key="9">
    <source>
        <dbReference type="Proteomes" id="UP001501126"/>
    </source>
</evidence>
<evidence type="ECO:0000313" key="8">
    <source>
        <dbReference type="EMBL" id="GAA0876792.1"/>
    </source>
</evidence>
<reference evidence="9" key="1">
    <citation type="journal article" date="2019" name="Int. J. Syst. Evol. Microbiol.">
        <title>The Global Catalogue of Microorganisms (GCM) 10K type strain sequencing project: providing services to taxonomists for standard genome sequencing and annotation.</title>
        <authorList>
            <consortium name="The Broad Institute Genomics Platform"/>
            <consortium name="The Broad Institute Genome Sequencing Center for Infectious Disease"/>
            <person name="Wu L."/>
            <person name="Ma J."/>
        </authorList>
    </citation>
    <scope>NUCLEOTIDE SEQUENCE [LARGE SCALE GENOMIC DNA]</scope>
    <source>
        <strain evidence="9">JCM 16083</strain>
    </source>
</reference>
<dbReference type="RefSeq" id="WP_343790363.1">
    <property type="nucleotide sequence ID" value="NZ_BAAAFH010000022.1"/>
</dbReference>